<dbReference type="PANTHER" id="PTHR42942:SF1">
    <property type="entry name" value="ALKYLTRANSFERASE-LIKE PROTEIN 1"/>
    <property type="match status" value="1"/>
</dbReference>
<comment type="catalytic activity">
    <reaction evidence="6">
        <text>a 6-O-methyl-2'-deoxyguanosine in DNA + L-cysteinyl-[protein] = S-methyl-L-cysteinyl-[protein] + a 2'-deoxyguanosine in DNA</text>
        <dbReference type="Rhea" id="RHEA:24000"/>
        <dbReference type="Rhea" id="RHEA-COMP:10131"/>
        <dbReference type="Rhea" id="RHEA-COMP:10132"/>
        <dbReference type="Rhea" id="RHEA-COMP:11367"/>
        <dbReference type="Rhea" id="RHEA-COMP:11368"/>
        <dbReference type="ChEBI" id="CHEBI:29950"/>
        <dbReference type="ChEBI" id="CHEBI:82612"/>
        <dbReference type="ChEBI" id="CHEBI:85445"/>
        <dbReference type="ChEBI" id="CHEBI:85448"/>
        <dbReference type="EC" id="2.1.1.63"/>
    </reaction>
</comment>
<evidence type="ECO:0000256" key="1">
    <source>
        <dbReference type="ARBA" id="ARBA00001286"/>
    </source>
</evidence>
<dbReference type="PANTHER" id="PTHR42942">
    <property type="entry name" value="6-O-METHYLGUANINE DNA METHYLTRANSFERASE"/>
    <property type="match status" value="1"/>
</dbReference>
<keyword evidence="2 8" id="KW-0489">Methyltransferase</keyword>
<dbReference type="NCBIfam" id="TIGR00589">
    <property type="entry name" value="ogt"/>
    <property type="match status" value="1"/>
</dbReference>
<evidence type="ECO:0000256" key="3">
    <source>
        <dbReference type="ARBA" id="ARBA00022679"/>
    </source>
</evidence>
<organism evidence="8 9">
    <name type="scientific">Candidatus Phocaeicola excrementipullorum</name>
    <dbReference type="NCBI Taxonomy" id="2838731"/>
    <lineage>
        <taxon>Bacteria</taxon>
        <taxon>Pseudomonadati</taxon>
        <taxon>Bacteroidota</taxon>
        <taxon>Bacteroidia</taxon>
        <taxon>Bacteroidales</taxon>
        <taxon>Bacteroidaceae</taxon>
        <taxon>Phocaeicola</taxon>
    </lineage>
</organism>
<dbReference type="InterPro" id="IPR036217">
    <property type="entry name" value="MethylDNA_cys_MeTrfase_DNAb"/>
</dbReference>
<dbReference type="EC" id="2.1.1.63" evidence="8"/>
<dbReference type="GO" id="GO:0003908">
    <property type="term" value="F:methylated-DNA-[protein]-cysteine S-methyltransferase activity"/>
    <property type="evidence" value="ECO:0007669"/>
    <property type="project" value="UniProtKB-EC"/>
</dbReference>
<dbReference type="SUPFAM" id="SSF46767">
    <property type="entry name" value="Methylated DNA-protein cysteine methyltransferase, C-terminal domain"/>
    <property type="match status" value="1"/>
</dbReference>
<dbReference type="Proteomes" id="UP000784286">
    <property type="component" value="Unassembled WGS sequence"/>
</dbReference>
<name>A0A948TNJ8_9BACT</name>
<gene>
    <name evidence="8" type="ORF">H9928_08765</name>
</gene>
<dbReference type="InterPro" id="IPR036388">
    <property type="entry name" value="WH-like_DNA-bd_sf"/>
</dbReference>
<dbReference type="GO" id="GO:0006281">
    <property type="term" value="P:DNA repair"/>
    <property type="evidence" value="ECO:0007669"/>
    <property type="project" value="UniProtKB-KW"/>
</dbReference>
<dbReference type="GO" id="GO:0032259">
    <property type="term" value="P:methylation"/>
    <property type="evidence" value="ECO:0007669"/>
    <property type="project" value="UniProtKB-KW"/>
</dbReference>
<comment type="caution">
    <text evidence="8">The sequence shown here is derived from an EMBL/GenBank/DDBJ whole genome shotgun (WGS) entry which is preliminary data.</text>
</comment>
<evidence type="ECO:0000256" key="2">
    <source>
        <dbReference type="ARBA" id="ARBA00022603"/>
    </source>
</evidence>
<proteinExistence type="predicted"/>
<evidence type="ECO:0000256" key="5">
    <source>
        <dbReference type="ARBA" id="ARBA00023204"/>
    </source>
</evidence>
<evidence type="ECO:0000259" key="7">
    <source>
        <dbReference type="Pfam" id="PF01035"/>
    </source>
</evidence>
<dbReference type="PROSITE" id="PS00374">
    <property type="entry name" value="MGMT"/>
    <property type="match status" value="1"/>
</dbReference>
<dbReference type="Gene3D" id="1.10.10.10">
    <property type="entry name" value="Winged helix-like DNA-binding domain superfamily/Winged helix DNA-binding domain"/>
    <property type="match status" value="1"/>
</dbReference>
<dbReference type="InterPro" id="IPR014048">
    <property type="entry name" value="MethylDNA_cys_MeTrfase_DNA-bd"/>
</dbReference>
<dbReference type="InterPro" id="IPR052520">
    <property type="entry name" value="ATL_DNA_repair"/>
</dbReference>
<dbReference type="AlphaFoldDB" id="A0A948TNJ8"/>
<evidence type="ECO:0000256" key="6">
    <source>
        <dbReference type="ARBA" id="ARBA00049348"/>
    </source>
</evidence>
<evidence type="ECO:0000313" key="9">
    <source>
        <dbReference type="Proteomes" id="UP000784286"/>
    </source>
</evidence>
<accession>A0A948TNJ8</accession>
<dbReference type="InterPro" id="IPR001497">
    <property type="entry name" value="MethylDNA_cys_MeTrfase_AS"/>
</dbReference>
<evidence type="ECO:0000256" key="4">
    <source>
        <dbReference type="ARBA" id="ARBA00022763"/>
    </source>
</evidence>
<evidence type="ECO:0000313" key="8">
    <source>
        <dbReference type="EMBL" id="MBU3856627.1"/>
    </source>
</evidence>
<keyword evidence="3 8" id="KW-0808">Transferase</keyword>
<protein>
    <submittedName>
        <fullName evidence="8">Methylated-DNA--[protein]-cysteine S-methyltransferase</fullName>
        <ecNumber evidence="8">2.1.1.63</ecNumber>
    </submittedName>
</protein>
<keyword evidence="4" id="KW-0227">DNA damage</keyword>
<feature type="domain" description="Methylated-DNA-[protein]-cysteine S-methyltransferase DNA binding" evidence="7">
    <location>
        <begin position="8"/>
        <end position="85"/>
    </location>
</feature>
<dbReference type="Pfam" id="PF01035">
    <property type="entry name" value="DNA_binding_1"/>
    <property type="match status" value="1"/>
</dbReference>
<reference evidence="8" key="2">
    <citation type="submission" date="2021-04" db="EMBL/GenBank/DDBJ databases">
        <authorList>
            <person name="Gilroy R."/>
        </authorList>
    </citation>
    <scope>NUCLEOTIDE SEQUENCE</scope>
    <source>
        <strain evidence="8">8470</strain>
    </source>
</reference>
<keyword evidence="5" id="KW-0234">DNA repair</keyword>
<sequence length="116" mass="12581">MAGNERSDFRKDVYDVVASIPCGKVLTYGQVAWLSGRPGCPRLVGRLLSEAADSLHLPCHRVVNSQGRTAPHWPEQAGLLRGEGVVFRKNGCVDMKVCNWNLSGAEELAGFDQAAD</sequence>
<reference evidence="8" key="1">
    <citation type="journal article" date="2021" name="PeerJ">
        <title>Extensive microbial diversity within the chicken gut microbiome revealed by metagenomics and culture.</title>
        <authorList>
            <person name="Gilroy R."/>
            <person name="Ravi A."/>
            <person name="Getino M."/>
            <person name="Pursley I."/>
            <person name="Horton D.L."/>
            <person name="Alikhan N.F."/>
            <person name="Baker D."/>
            <person name="Gharbi K."/>
            <person name="Hall N."/>
            <person name="Watson M."/>
            <person name="Adriaenssens E.M."/>
            <person name="Foster-Nyarko E."/>
            <person name="Jarju S."/>
            <person name="Secka A."/>
            <person name="Antonio M."/>
            <person name="Oren A."/>
            <person name="Chaudhuri R.R."/>
            <person name="La Ragione R."/>
            <person name="Hildebrand F."/>
            <person name="Pallen M.J."/>
        </authorList>
    </citation>
    <scope>NUCLEOTIDE SEQUENCE</scope>
    <source>
        <strain evidence="8">8470</strain>
    </source>
</reference>
<comment type="catalytic activity">
    <reaction evidence="1">
        <text>a 4-O-methyl-thymidine in DNA + L-cysteinyl-[protein] = a thymidine in DNA + S-methyl-L-cysteinyl-[protein]</text>
        <dbReference type="Rhea" id="RHEA:53428"/>
        <dbReference type="Rhea" id="RHEA-COMP:10131"/>
        <dbReference type="Rhea" id="RHEA-COMP:10132"/>
        <dbReference type="Rhea" id="RHEA-COMP:13555"/>
        <dbReference type="Rhea" id="RHEA-COMP:13556"/>
        <dbReference type="ChEBI" id="CHEBI:29950"/>
        <dbReference type="ChEBI" id="CHEBI:82612"/>
        <dbReference type="ChEBI" id="CHEBI:137386"/>
        <dbReference type="ChEBI" id="CHEBI:137387"/>
        <dbReference type="EC" id="2.1.1.63"/>
    </reaction>
</comment>
<dbReference type="CDD" id="cd06445">
    <property type="entry name" value="ATase"/>
    <property type="match status" value="1"/>
</dbReference>
<dbReference type="EMBL" id="JAHLFJ010000079">
    <property type="protein sequence ID" value="MBU3856627.1"/>
    <property type="molecule type" value="Genomic_DNA"/>
</dbReference>